<dbReference type="InterPro" id="IPR019734">
    <property type="entry name" value="TPR_rpt"/>
</dbReference>
<dbReference type="Gene3D" id="1.25.40.10">
    <property type="entry name" value="Tetratricopeptide repeat domain"/>
    <property type="match status" value="1"/>
</dbReference>
<gene>
    <name evidence="2" type="ORF">AHMF7605_12295</name>
</gene>
<evidence type="ECO:0000256" key="1">
    <source>
        <dbReference type="SAM" id="SignalP"/>
    </source>
</evidence>
<evidence type="ECO:0000313" key="2">
    <source>
        <dbReference type="EMBL" id="PSR54248.1"/>
    </source>
</evidence>
<sequence>MTKHLSLLFLSLILLLTNCGQYDNSKEGKDEEVKSKKLASEAERFHLLGRKAQFEEKDYSKAIRLYKKAIATDSGFIDSYEKVAEVYSYNNQADSIEFYLRQALNHNPSAWISRANLGALYTRQERYNEAIQEFKELGRYYKNDPVPYSGTAEAYLKLDQLDKALANSLKALEIYQKEEQRDSTLMASGDAALMVGLVYYEQNNKGKAKKYMVLAAQKHTDIPEKFRKEFGIH</sequence>
<keyword evidence="1" id="KW-0732">Signal</keyword>
<name>A0A2T2YFK6_9BACT</name>
<protein>
    <submittedName>
        <fullName evidence="2">Uncharacterized protein</fullName>
    </submittedName>
</protein>
<proteinExistence type="predicted"/>
<dbReference type="AlphaFoldDB" id="A0A2T2YFK6"/>
<dbReference type="EMBL" id="PYFT01000001">
    <property type="protein sequence ID" value="PSR54248.1"/>
    <property type="molecule type" value="Genomic_DNA"/>
</dbReference>
<dbReference type="Proteomes" id="UP000240357">
    <property type="component" value="Unassembled WGS sequence"/>
</dbReference>
<reference evidence="2 3" key="1">
    <citation type="submission" date="2018-03" db="EMBL/GenBank/DDBJ databases">
        <title>Adhaeribacter sp. HMF7605 Genome sequencing and assembly.</title>
        <authorList>
            <person name="Kang H."/>
            <person name="Kang J."/>
            <person name="Cha I."/>
            <person name="Kim H."/>
            <person name="Joh K."/>
        </authorList>
    </citation>
    <scope>NUCLEOTIDE SEQUENCE [LARGE SCALE GENOMIC DNA]</scope>
    <source>
        <strain evidence="2 3">HMF7605</strain>
    </source>
</reference>
<comment type="caution">
    <text evidence="2">The sequence shown here is derived from an EMBL/GenBank/DDBJ whole genome shotgun (WGS) entry which is preliminary data.</text>
</comment>
<evidence type="ECO:0000313" key="3">
    <source>
        <dbReference type="Proteomes" id="UP000240357"/>
    </source>
</evidence>
<dbReference type="RefSeq" id="WP_106929746.1">
    <property type="nucleotide sequence ID" value="NZ_PYFT01000001.1"/>
</dbReference>
<dbReference type="SMART" id="SM00028">
    <property type="entry name" value="TPR"/>
    <property type="match status" value="3"/>
</dbReference>
<feature type="signal peptide" evidence="1">
    <location>
        <begin position="1"/>
        <end position="22"/>
    </location>
</feature>
<accession>A0A2T2YFK6</accession>
<keyword evidence="3" id="KW-1185">Reference proteome</keyword>
<dbReference type="InterPro" id="IPR011990">
    <property type="entry name" value="TPR-like_helical_dom_sf"/>
</dbReference>
<dbReference type="SUPFAM" id="SSF48452">
    <property type="entry name" value="TPR-like"/>
    <property type="match status" value="1"/>
</dbReference>
<dbReference type="OrthoDB" id="973241at2"/>
<organism evidence="2 3">
    <name type="scientific">Adhaeribacter arboris</name>
    <dbReference type="NCBI Taxonomy" id="2072846"/>
    <lineage>
        <taxon>Bacteria</taxon>
        <taxon>Pseudomonadati</taxon>
        <taxon>Bacteroidota</taxon>
        <taxon>Cytophagia</taxon>
        <taxon>Cytophagales</taxon>
        <taxon>Hymenobacteraceae</taxon>
        <taxon>Adhaeribacter</taxon>
    </lineage>
</organism>
<feature type="chain" id="PRO_5015649333" evidence="1">
    <location>
        <begin position="23"/>
        <end position="233"/>
    </location>
</feature>